<dbReference type="PANTHER" id="PTHR46696:SF5">
    <property type="entry name" value="CYTOCHROME P450 BJ-1"/>
    <property type="match status" value="1"/>
</dbReference>
<comment type="cofactor">
    <cofactor evidence="1">
        <name>heme</name>
        <dbReference type="ChEBI" id="CHEBI:30413"/>
    </cofactor>
</comment>
<dbReference type="Proteomes" id="UP000548476">
    <property type="component" value="Unassembled WGS sequence"/>
</dbReference>
<evidence type="ECO:0000256" key="7">
    <source>
        <dbReference type="ARBA" id="ARBA00023033"/>
    </source>
</evidence>
<dbReference type="AlphaFoldDB" id="A0A841FEB1"/>
<evidence type="ECO:0000256" key="2">
    <source>
        <dbReference type="ARBA" id="ARBA00010617"/>
    </source>
</evidence>
<evidence type="ECO:0000256" key="8">
    <source>
        <dbReference type="RuleBase" id="RU000461"/>
    </source>
</evidence>
<dbReference type="PRINTS" id="PR00385">
    <property type="entry name" value="P450"/>
</dbReference>
<dbReference type="PANTHER" id="PTHR46696">
    <property type="entry name" value="P450, PUTATIVE (EUROFUNG)-RELATED"/>
    <property type="match status" value="1"/>
</dbReference>
<gene>
    <name evidence="10" type="ORF">HNR73_002460</name>
</gene>
<evidence type="ECO:0000256" key="9">
    <source>
        <dbReference type="SAM" id="MobiDB-lite"/>
    </source>
</evidence>
<dbReference type="Gene3D" id="1.10.630.10">
    <property type="entry name" value="Cytochrome P450"/>
    <property type="match status" value="1"/>
</dbReference>
<comment type="caution">
    <text evidence="10">The sequence shown here is derived from an EMBL/GenBank/DDBJ whole genome shotgun (WGS) entry which is preliminary data.</text>
</comment>
<organism evidence="10 11">
    <name type="scientific">Phytomonospora endophytica</name>
    <dbReference type="NCBI Taxonomy" id="714109"/>
    <lineage>
        <taxon>Bacteria</taxon>
        <taxon>Bacillati</taxon>
        <taxon>Actinomycetota</taxon>
        <taxon>Actinomycetes</taxon>
        <taxon>Micromonosporales</taxon>
        <taxon>Micromonosporaceae</taxon>
        <taxon>Phytomonospora</taxon>
    </lineage>
</organism>
<accession>A0A841FEB1</accession>
<dbReference type="RefSeq" id="WP_184787488.1">
    <property type="nucleotide sequence ID" value="NZ_BONT01000110.1"/>
</dbReference>
<keyword evidence="6 8" id="KW-0408">Iron</keyword>
<dbReference type="GO" id="GO:0005506">
    <property type="term" value="F:iron ion binding"/>
    <property type="evidence" value="ECO:0007669"/>
    <property type="project" value="InterPro"/>
</dbReference>
<evidence type="ECO:0000313" key="10">
    <source>
        <dbReference type="EMBL" id="MBB6034606.1"/>
    </source>
</evidence>
<sequence length="404" mass="44112">MSDRAQTPPDPVDYPFATPQGIDPPAEWAELRQGCPVAHVRLPSGDQARLLTRYDDVRGMLADPRFTRSGPGSARMSRTTGGVFDGDSNPIPTSGDGHLRWRRLVTRWFTVRKMTELKPRIEAMAGHLIDGMTKQGPPADMVAGLNFPLPVWVICEILGVPDGDRDRFAHWSSTRMSISKYSQEEIDTATAEYAEYFTAHIAAKRANPGDDLLSELITVVDADDGRLSEIELLATGQGLLIAGHETTSNQLGKMFAQLLSDRSRYASLLADPGLVRTAVEETLRMDSMSPFGLPRFLTEDVEIDGEVLPAGTTVINSLAAANRDEEAFDGAGEIRLDRSPNTHIAFGVGPHSCIGQALARTELQAVLDVVLRRLPKLALAVPVEELPKREGMLVGGLERLPVTW</sequence>
<dbReference type="InterPro" id="IPR001128">
    <property type="entry name" value="Cyt_P450"/>
</dbReference>
<dbReference type="CDD" id="cd11031">
    <property type="entry name" value="Cyp158A-like"/>
    <property type="match status" value="1"/>
</dbReference>
<dbReference type="FunFam" id="1.10.630.10:FF:000018">
    <property type="entry name" value="Cytochrome P450 monooxygenase"/>
    <property type="match status" value="1"/>
</dbReference>
<dbReference type="PRINTS" id="PR00359">
    <property type="entry name" value="BP450"/>
</dbReference>
<evidence type="ECO:0000256" key="3">
    <source>
        <dbReference type="ARBA" id="ARBA00022617"/>
    </source>
</evidence>
<evidence type="ECO:0000256" key="1">
    <source>
        <dbReference type="ARBA" id="ARBA00001971"/>
    </source>
</evidence>
<feature type="region of interest" description="Disordered" evidence="9">
    <location>
        <begin position="62"/>
        <end position="91"/>
    </location>
</feature>
<dbReference type="Pfam" id="PF00067">
    <property type="entry name" value="p450"/>
    <property type="match status" value="1"/>
</dbReference>
<reference evidence="10 11" key="1">
    <citation type="submission" date="2020-08" db="EMBL/GenBank/DDBJ databases">
        <title>Genomic Encyclopedia of Type Strains, Phase IV (KMG-IV): sequencing the most valuable type-strain genomes for metagenomic binning, comparative biology and taxonomic classification.</title>
        <authorList>
            <person name="Goeker M."/>
        </authorList>
    </citation>
    <scope>NUCLEOTIDE SEQUENCE [LARGE SCALE GENOMIC DNA]</scope>
    <source>
        <strain evidence="10 11">YIM 65646</strain>
    </source>
</reference>
<keyword evidence="11" id="KW-1185">Reference proteome</keyword>
<dbReference type="GO" id="GO:0004497">
    <property type="term" value="F:monooxygenase activity"/>
    <property type="evidence" value="ECO:0007669"/>
    <property type="project" value="UniProtKB-KW"/>
</dbReference>
<evidence type="ECO:0000256" key="4">
    <source>
        <dbReference type="ARBA" id="ARBA00022723"/>
    </source>
</evidence>
<dbReference type="GO" id="GO:0016705">
    <property type="term" value="F:oxidoreductase activity, acting on paired donors, with incorporation or reduction of molecular oxygen"/>
    <property type="evidence" value="ECO:0007669"/>
    <property type="project" value="InterPro"/>
</dbReference>
<dbReference type="InterPro" id="IPR002397">
    <property type="entry name" value="Cyt_P450_B"/>
</dbReference>
<dbReference type="InterPro" id="IPR017972">
    <property type="entry name" value="Cyt_P450_CS"/>
</dbReference>
<proteinExistence type="inferred from homology"/>
<keyword evidence="3 8" id="KW-0349">Heme</keyword>
<keyword evidence="7 8" id="KW-0503">Monooxygenase</keyword>
<dbReference type="InterPro" id="IPR036396">
    <property type="entry name" value="Cyt_P450_sf"/>
</dbReference>
<dbReference type="GO" id="GO:0020037">
    <property type="term" value="F:heme binding"/>
    <property type="evidence" value="ECO:0007669"/>
    <property type="project" value="InterPro"/>
</dbReference>
<evidence type="ECO:0000313" key="11">
    <source>
        <dbReference type="Proteomes" id="UP000548476"/>
    </source>
</evidence>
<protein>
    <submittedName>
        <fullName evidence="10">Cytochrome P450</fullName>
    </submittedName>
</protein>
<dbReference type="PROSITE" id="PS00086">
    <property type="entry name" value="CYTOCHROME_P450"/>
    <property type="match status" value="1"/>
</dbReference>
<evidence type="ECO:0000256" key="6">
    <source>
        <dbReference type="ARBA" id="ARBA00023004"/>
    </source>
</evidence>
<name>A0A841FEB1_9ACTN</name>
<comment type="similarity">
    <text evidence="2 8">Belongs to the cytochrome P450 family.</text>
</comment>
<keyword evidence="4 8" id="KW-0479">Metal-binding</keyword>
<dbReference type="GO" id="GO:0017000">
    <property type="term" value="P:antibiotic biosynthetic process"/>
    <property type="evidence" value="ECO:0007669"/>
    <property type="project" value="UniProtKB-ARBA"/>
</dbReference>
<keyword evidence="5 8" id="KW-0560">Oxidoreductase</keyword>
<dbReference type="EMBL" id="JACHGT010000005">
    <property type="protein sequence ID" value="MBB6034606.1"/>
    <property type="molecule type" value="Genomic_DNA"/>
</dbReference>
<dbReference type="SUPFAM" id="SSF48264">
    <property type="entry name" value="Cytochrome P450"/>
    <property type="match status" value="1"/>
</dbReference>
<evidence type="ECO:0000256" key="5">
    <source>
        <dbReference type="ARBA" id="ARBA00023002"/>
    </source>
</evidence>